<dbReference type="PANTHER" id="PTHR47150:SF7">
    <property type="entry name" value="NUCLEASE"/>
    <property type="match status" value="1"/>
</dbReference>
<protein>
    <submittedName>
        <fullName evidence="2">Uncharacterized protein</fullName>
    </submittedName>
</protein>
<keyword evidence="3" id="KW-1185">Reference proteome</keyword>
<dbReference type="Proteomes" id="UP001280121">
    <property type="component" value="Unassembled WGS sequence"/>
</dbReference>
<sequence length="138" mass="16023">MEGERLTIKSHGPHNGGSVSGHAIIDRNIAKGRNQLYRDYFTEMPKYSLKKFLRRFYMRRFFFIQIQYAVENYDPYFVQRMDCSGPMGLSSIQKIAATMRMLAYGASRDYVDDHVRIGESTTIKSLRNFVNAISVIFC</sequence>
<accession>A0AAD9WSW7</accession>
<evidence type="ECO:0000313" key="3">
    <source>
        <dbReference type="Proteomes" id="UP001280121"/>
    </source>
</evidence>
<organism evidence="2 3">
    <name type="scientific">Dipteronia dyeriana</name>
    <dbReference type="NCBI Taxonomy" id="168575"/>
    <lineage>
        <taxon>Eukaryota</taxon>
        <taxon>Viridiplantae</taxon>
        <taxon>Streptophyta</taxon>
        <taxon>Embryophyta</taxon>
        <taxon>Tracheophyta</taxon>
        <taxon>Spermatophyta</taxon>
        <taxon>Magnoliopsida</taxon>
        <taxon>eudicotyledons</taxon>
        <taxon>Gunneridae</taxon>
        <taxon>Pentapetalae</taxon>
        <taxon>rosids</taxon>
        <taxon>malvids</taxon>
        <taxon>Sapindales</taxon>
        <taxon>Sapindaceae</taxon>
        <taxon>Hippocastanoideae</taxon>
        <taxon>Acereae</taxon>
        <taxon>Dipteronia</taxon>
    </lineage>
</organism>
<reference evidence="2" key="1">
    <citation type="journal article" date="2023" name="Plant J.">
        <title>Genome sequences and population genomics provide insights into the demographic history, inbreeding, and mutation load of two 'living fossil' tree species of Dipteronia.</title>
        <authorList>
            <person name="Feng Y."/>
            <person name="Comes H.P."/>
            <person name="Chen J."/>
            <person name="Zhu S."/>
            <person name="Lu R."/>
            <person name="Zhang X."/>
            <person name="Li P."/>
            <person name="Qiu J."/>
            <person name="Olsen K.M."/>
            <person name="Qiu Y."/>
        </authorList>
    </citation>
    <scope>NUCLEOTIDE SEQUENCE</scope>
    <source>
        <strain evidence="2">KIB01</strain>
    </source>
</reference>
<evidence type="ECO:0000313" key="2">
    <source>
        <dbReference type="EMBL" id="KAK2641160.1"/>
    </source>
</evidence>
<dbReference type="EMBL" id="JANJYI010000007">
    <property type="protein sequence ID" value="KAK2641160.1"/>
    <property type="molecule type" value="Genomic_DNA"/>
</dbReference>
<name>A0AAD9WSW7_9ROSI</name>
<proteinExistence type="predicted"/>
<dbReference type="AlphaFoldDB" id="A0AAD9WSW7"/>
<gene>
    <name evidence="2" type="ORF">Ddye_022923</name>
</gene>
<feature type="region of interest" description="Disordered" evidence="1">
    <location>
        <begin position="1"/>
        <end position="21"/>
    </location>
</feature>
<comment type="caution">
    <text evidence="2">The sequence shown here is derived from an EMBL/GenBank/DDBJ whole genome shotgun (WGS) entry which is preliminary data.</text>
</comment>
<dbReference type="PANTHER" id="PTHR47150">
    <property type="entry name" value="OS12G0169200 PROTEIN"/>
    <property type="match status" value="1"/>
</dbReference>
<evidence type="ECO:0000256" key="1">
    <source>
        <dbReference type="SAM" id="MobiDB-lite"/>
    </source>
</evidence>